<accession>A0A5C6K5N4</accession>
<dbReference type="Proteomes" id="UP000315827">
    <property type="component" value="Unassembled WGS sequence"/>
</dbReference>
<reference evidence="2 3" key="1">
    <citation type="submission" date="2019-07" db="EMBL/GenBank/DDBJ databases">
        <title>Genome sequencing of Parabacteroides distasonis iSURF_7.</title>
        <authorList>
            <person name="Degefu H.N."/>
            <person name="Ruoff K.L."/>
            <person name="Price C.E."/>
            <person name="Valls R.A."/>
            <person name="O'Toole G.A."/>
        </authorList>
    </citation>
    <scope>NUCLEOTIDE SEQUENCE [LARGE SCALE GENOMIC DNA]</scope>
    <source>
        <strain evidence="2 3">CFPLTA003_1B</strain>
    </source>
</reference>
<sequence length="337" mass="36763">MQKKQVLSYISAQKRAFKARRALQIKFFLCLMLLFASVATVAAMTSPEDTRVSTEVIMGATMASMMAIGNIDDVADKEVAGESIAYKVWLIETKQLDSARQFPLPNASREVSSLPLLGGEYMHYFEAHDIPTYTSSGEKGDLTISSTNTFTIIMGGVRDQLLNFIEEKAGCKFIVIFQECESNNRFILGNPCKPMVLKSFNLKNDKENRSVTFTFENKSIKQYHKYVGDLLYKAPVSLAAGATDLKLVTATNTYNIPEGASATYAISTVSGLTATDKGRVITLNGLGSSNAATIADNTSFIMEDGATWTAKAGSQISFRVLDPTTLVEIQGSRIQTA</sequence>
<feature type="chain" id="PRO_5023127044" evidence="1">
    <location>
        <begin position="43"/>
        <end position="337"/>
    </location>
</feature>
<dbReference type="RefSeq" id="WP_146376243.1">
    <property type="nucleotide sequence ID" value="NZ_JADMWC010000005.1"/>
</dbReference>
<gene>
    <name evidence="2" type="ORF">FSA05_22540</name>
</gene>
<keyword evidence="1" id="KW-0732">Signal</keyword>
<evidence type="ECO:0000313" key="2">
    <source>
        <dbReference type="EMBL" id="TWV57736.1"/>
    </source>
</evidence>
<proteinExistence type="predicted"/>
<evidence type="ECO:0000256" key="1">
    <source>
        <dbReference type="SAM" id="SignalP"/>
    </source>
</evidence>
<comment type="caution">
    <text evidence="2">The sequence shown here is derived from an EMBL/GenBank/DDBJ whole genome shotgun (WGS) entry which is preliminary data.</text>
</comment>
<organism evidence="2 3">
    <name type="scientific">Parabacteroides distasonis</name>
    <dbReference type="NCBI Taxonomy" id="823"/>
    <lineage>
        <taxon>Bacteria</taxon>
        <taxon>Pseudomonadati</taxon>
        <taxon>Bacteroidota</taxon>
        <taxon>Bacteroidia</taxon>
        <taxon>Bacteroidales</taxon>
        <taxon>Tannerellaceae</taxon>
        <taxon>Parabacteroides</taxon>
    </lineage>
</organism>
<dbReference type="EMBL" id="VOHW01000025">
    <property type="protein sequence ID" value="TWV57736.1"/>
    <property type="molecule type" value="Genomic_DNA"/>
</dbReference>
<feature type="signal peptide" evidence="1">
    <location>
        <begin position="1"/>
        <end position="42"/>
    </location>
</feature>
<evidence type="ECO:0000313" key="3">
    <source>
        <dbReference type="Proteomes" id="UP000315827"/>
    </source>
</evidence>
<name>A0A5C6K5N4_PARDI</name>
<protein>
    <submittedName>
        <fullName evidence="2">Uncharacterized protein</fullName>
    </submittedName>
</protein>
<dbReference type="AlphaFoldDB" id="A0A5C6K5N4"/>